<feature type="coiled-coil region" evidence="1">
    <location>
        <begin position="106"/>
        <end position="140"/>
    </location>
</feature>
<protein>
    <submittedName>
        <fullName evidence="2">Uncharacterized protein</fullName>
    </submittedName>
</protein>
<organism evidence="2">
    <name type="scientific">Siphoviridae sp. ctKeG8</name>
    <dbReference type="NCBI Taxonomy" id="2825443"/>
    <lineage>
        <taxon>Viruses</taxon>
        <taxon>Duplodnaviria</taxon>
        <taxon>Heunggongvirae</taxon>
        <taxon>Uroviricota</taxon>
        <taxon>Caudoviricetes</taxon>
    </lineage>
</organism>
<keyword evidence="1" id="KW-0175">Coiled coil</keyword>
<reference evidence="2" key="1">
    <citation type="journal article" date="2021" name="Proc. Natl. Acad. Sci. U.S.A.">
        <title>A Catalog of Tens of Thousands of Viruses from Human Metagenomes Reveals Hidden Associations with Chronic Diseases.</title>
        <authorList>
            <person name="Tisza M.J."/>
            <person name="Buck C.B."/>
        </authorList>
    </citation>
    <scope>NUCLEOTIDE SEQUENCE</scope>
    <source>
        <strain evidence="2">CtKeG8</strain>
    </source>
</reference>
<evidence type="ECO:0000313" key="2">
    <source>
        <dbReference type="EMBL" id="DAE04466.1"/>
    </source>
</evidence>
<sequence>MTDLDINSKPLYVSAYGKDGRRITSYVVGIHGDNIEAIEDKLKKEYPNSFIITQTAKEWREAIAMNLVYLDGALKECPPISEKEQRQTELNTLDRKYADKLSNIELEMAKAKAIEDEDLYTELKEEREALINEYAEKRGEI</sequence>
<proteinExistence type="predicted"/>
<evidence type="ECO:0000256" key="1">
    <source>
        <dbReference type="SAM" id="Coils"/>
    </source>
</evidence>
<name>A0A8S5PBX0_9CAUD</name>
<dbReference type="EMBL" id="BK015388">
    <property type="protein sequence ID" value="DAE04466.1"/>
    <property type="molecule type" value="Genomic_DNA"/>
</dbReference>
<accession>A0A8S5PBX0</accession>